<dbReference type="AlphaFoldDB" id="A0A831TZ14"/>
<dbReference type="EMBL" id="DSOV01000036">
    <property type="protein sequence ID" value="HEN42256.1"/>
    <property type="molecule type" value="Genomic_DNA"/>
</dbReference>
<evidence type="ECO:0000313" key="1">
    <source>
        <dbReference type="EMBL" id="HEN42256.1"/>
    </source>
</evidence>
<name>A0A831TZ14_GEOME</name>
<protein>
    <submittedName>
        <fullName evidence="1">Uncharacterized protein</fullName>
    </submittedName>
</protein>
<proteinExistence type="predicted"/>
<reference evidence="1" key="1">
    <citation type="journal article" date="2020" name="mSystems">
        <title>Genome- and Community-Level Interaction Insights into Carbon Utilization and Element Cycling Functions of Hydrothermarchaeota in Hydrothermal Sediment.</title>
        <authorList>
            <person name="Zhou Z."/>
            <person name="Liu Y."/>
            <person name="Xu W."/>
            <person name="Pan J."/>
            <person name="Luo Z.H."/>
            <person name="Li M."/>
        </authorList>
    </citation>
    <scope>NUCLEOTIDE SEQUENCE [LARGE SCALE GENOMIC DNA]</scope>
    <source>
        <strain evidence="1">SpSt-349</strain>
    </source>
</reference>
<organism evidence="1">
    <name type="scientific">Geobacter metallireducens</name>
    <dbReference type="NCBI Taxonomy" id="28232"/>
    <lineage>
        <taxon>Bacteria</taxon>
        <taxon>Pseudomonadati</taxon>
        <taxon>Thermodesulfobacteriota</taxon>
        <taxon>Desulfuromonadia</taxon>
        <taxon>Geobacterales</taxon>
        <taxon>Geobacteraceae</taxon>
        <taxon>Geobacter</taxon>
    </lineage>
</organism>
<accession>A0A831TZ14</accession>
<sequence length="99" mass="10882">MKGAHGRFCEVTRLLAGDARGGQLADELLNACFDHVLPEEGKEGSMATLAHLMAALDRFNAYVRREGKGPAEGLFVGTPEEVAAWAEDLTWQIWENRPN</sequence>
<gene>
    <name evidence="1" type="ORF">ENQ87_07760</name>
</gene>
<comment type="caution">
    <text evidence="1">The sequence shown here is derived from an EMBL/GenBank/DDBJ whole genome shotgun (WGS) entry which is preliminary data.</text>
</comment>